<feature type="domain" description="Helicase Helix-turn-helix" evidence="1">
    <location>
        <begin position="255"/>
        <end position="338"/>
    </location>
</feature>
<evidence type="ECO:0000259" key="1">
    <source>
        <dbReference type="Pfam" id="PF14493"/>
    </source>
</evidence>
<dbReference type="RefSeq" id="WP_220727795.1">
    <property type="nucleotide sequence ID" value="NZ_BPLM01000001.1"/>
</dbReference>
<gene>
    <name evidence="2" type="ORF">LNP07_00905</name>
</gene>
<proteinExistence type="predicted"/>
<evidence type="ECO:0000313" key="3">
    <source>
        <dbReference type="Proteomes" id="UP001522905"/>
    </source>
</evidence>
<reference evidence="2 3" key="1">
    <citation type="submission" date="2021-11" db="EMBL/GenBank/DDBJ databases">
        <title>Comparative genomics of bee honey and flower isolates.</title>
        <authorList>
            <person name="Bechtner J.D."/>
            <person name="Gallus M.K."/>
            <person name="Ehrmann M."/>
        </authorList>
    </citation>
    <scope>NUCLEOTIDE SEQUENCE [LARGE SCALE GENOMIC DNA]</scope>
    <source>
        <strain evidence="2 3">M161</strain>
    </source>
</reference>
<dbReference type="InterPro" id="IPR029491">
    <property type="entry name" value="Helicase_HTH"/>
</dbReference>
<accession>A0ABT0HZR8</accession>
<protein>
    <submittedName>
        <fullName evidence="2">Helix-turn-helix domain-containing protein</fullName>
    </submittedName>
</protein>
<dbReference type="Proteomes" id="UP001522905">
    <property type="component" value="Unassembled WGS sequence"/>
</dbReference>
<comment type="caution">
    <text evidence="2">The sequence shown here is derived from an EMBL/GenBank/DDBJ whole genome shotgun (WGS) entry which is preliminary data.</text>
</comment>
<evidence type="ECO:0000313" key="2">
    <source>
        <dbReference type="EMBL" id="MCK8624083.1"/>
    </source>
</evidence>
<dbReference type="EMBL" id="JAJIAO010000001">
    <property type="protein sequence ID" value="MCK8624083.1"/>
    <property type="molecule type" value="Genomic_DNA"/>
</dbReference>
<keyword evidence="3" id="KW-1185">Reference proteome</keyword>
<dbReference type="Pfam" id="PF14493">
    <property type="entry name" value="HTH_40"/>
    <property type="match status" value="1"/>
</dbReference>
<name>A0ABT0HZR8_9LACO</name>
<sequence length="345" mass="41082">MKIDDEFLIFLFSYNQPRRPKLIENLLAGRKTVSTLFWGMRYRLLDYCGVFSKFKEFSIMSKVHKLEKSGYLRRSKDNKHLLLTKLGLDRQKNLIDNYYLPKHLDVYQKYNVAKFSKRFLLAVQIVSEYSFHNKQYFPLQMNILEYNLIKNWFKNNKKTDFILKMHRLLYNFADSLDNQRAIQFATALTGHKRIALTNEQQKSQLNVTSLQLYFMQLDLFSELIIFIKANQDYNFLYPLLSDLNIQLMGNASFDTFKLLIKGNSINKIAHIKHIKTNTVKEHLLNAAISLPKTAFPYSLFLNNETIKFFKHNLKGNVDEWSFVTIKQTHISFFDFRLYQIFRSKH</sequence>
<organism evidence="2 3">
    <name type="scientific">Apilactobacillus xinyiensis</name>
    <dbReference type="NCBI Taxonomy" id="2841032"/>
    <lineage>
        <taxon>Bacteria</taxon>
        <taxon>Bacillati</taxon>
        <taxon>Bacillota</taxon>
        <taxon>Bacilli</taxon>
        <taxon>Lactobacillales</taxon>
        <taxon>Lactobacillaceae</taxon>
        <taxon>Apilactobacillus</taxon>
    </lineage>
</organism>